<keyword evidence="6" id="KW-0325">Glycoprotein</keyword>
<dbReference type="SUPFAM" id="SSF52047">
    <property type="entry name" value="RNI-like"/>
    <property type="match status" value="1"/>
</dbReference>
<evidence type="ECO:0000256" key="4">
    <source>
        <dbReference type="ARBA" id="ARBA00022729"/>
    </source>
</evidence>
<evidence type="ECO:0000256" key="6">
    <source>
        <dbReference type="ARBA" id="ARBA00023180"/>
    </source>
</evidence>
<dbReference type="Pfam" id="PF04862">
    <property type="entry name" value="DUF642"/>
    <property type="match status" value="2"/>
</dbReference>
<keyword evidence="4" id="KW-0732">Signal</keyword>
<dbReference type="EMBL" id="JACGWN010000001">
    <property type="protein sequence ID" value="KAL0464448.1"/>
    <property type="molecule type" value="Genomic_DNA"/>
</dbReference>
<sequence length="1030" mass="114332">MHDFLNDLARSVAGTVNVVTDLDGTDIAERTRHVSLCSSTNSSWKIPEALLKADRIRTLLLPVQSMSYDRLITKSTCASILTCFLCLRALDLHDSGIEVVPDSIKKLQRLRYLDLTKNKLRRLPKSITGLLNLQTLRLSYCGDLERLPKGIKDMASLRHLELDECANLAYMPRGLSKLTSLCTLTMFIVGKGDDSAAHAGLHELNSLNYIQGELRITNLGCGKGAARAEDKILKGKEFLQSLKLEWNQEANDVRDDELPLSLTDLVELTIRDCPNCQQLPPFNQLQRLKILRLSNLSSVEHIDDNDSEESTIFFPSLQELHLNNLPNLKGWWARNISGAAATGSTLSMVKPSFPCLSKTTIEFCTNLALIPLQMHVEELSFHRASEKLVWQQLTAMAESLSAASSSSLPHSKLKSLYILGVKDMDYLPEEGLHQLASLEYLDISWCSRLLCLPDEGLRGLKSLQFLRIRRCSMLNSLSSGIQHLTALQTLRISDCKELGFSENSMHFQGLSNLTSLSLDYLPKLEELPVGLKHVTTLQSLNIKTCFNLKALPEWIGNLTSLEDFRISDCPNITSLPEPMHTLANLKELVIVECEYLLDRCQRDTGDDWLKIAHVPKFVARNAHGSSKGKSERRRLFLGKMDENCKKSERAERREFCVCWKAVEVKTSFLLSLYFLYTVTGLASPPASFEGLLPNGNFEEKPKSTGIKKTVLEGKYALPQWEIDGLVEYISGGPQPGGMYFPVAQGIHAVRLGNEASISQTIPVKNGSLYALTFSASRTCAQDEVLRVSVPPQTGDLPLQTLYCSNGGDTYAWGFRANSNSVKVIFHNPGVQEDPACGPLLDAVAIKELKPPRPTKENLVKNAGFEEGPHHLFNSSNGVLLPPKQQDLTSPLPGWMIESLKAVKFIDSTYYNIPFGKSAVELLAGRESAIAQVIRTIPDKVYNLKFVVGDAKNGCHGSMMVEAFAVKASIKAPFKSEGKGKFQVFSFQFTATSYRTRITFLSSFYHTRIDDSGSLCGPVLDQVQVLPAAKK</sequence>
<dbReference type="InterPro" id="IPR032675">
    <property type="entry name" value="LRR_dom_sf"/>
</dbReference>
<evidence type="ECO:0000256" key="5">
    <source>
        <dbReference type="ARBA" id="ARBA00022737"/>
    </source>
</evidence>
<dbReference type="InterPro" id="IPR055414">
    <property type="entry name" value="LRR_R13L4/SHOC2-like"/>
</dbReference>
<evidence type="ECO:0000259" key="7">
    <source>
        <dbReference type="Pfam" id="PF04862"/>
    </source>
</evidence>
<dbReference type="InterPro" id="IPR052437">
    <property type="entry name" value="Pectin_Meth_Modulator"/>
</dbReference>
<dbReference type="InterPro" id="IPR006946">
    <property type="entry name" value="DGR2-like_dom"/>
</dbReference>
<dbReference type="Pfam" id="PF23598">
    <property type="entry name" value="LRR_14"/>
    <property type="match status" value="1"/>
</dbReference>
<protein>
    <submittedName>
        <fullName evidence="9">Disease resistance protein RGA4</fullName>
    </submittedName>
</protein>
<evidence type="ECO:0000256" key="2">
    <source>
        <dbReference type="ARBA" id="ARBA00022512"/>
    </source>
</evidence>
<evidence type="ECO:0000313" key="9">
    <source>
        <dbReference type="EMBL" id="KAL0464448.1"/>
    </source>
</evidence>
<organism evidence="9">
    <name type="scientific">Sesamum latifolium</name>
    <dbReference type="NCBI Taxonomy" id="2727402"/>
    <lineage>
        <taxon>Eukaryota</taxon>
        <taxon>Viridiplantae</taxon>
        <taxon>Streptophyta</taxon>
        <taxon>Embryophyta</taxon>
        <taxon>Tracheophyta</taxon>
        <taxon>Spermatophyta</taxon>
        <taxon>Magnoliopsida</taxon>
        <taxon>eudicotyledons</taxon>
        <taxon>Gunneridae</taxon>
        <taxon>Pentapetalae</taxon>
        <taxon>asterids</taxon>
        <taxon>lamiids</taxon>
        <taxon>Lamiales</taxon>
        <taxon>Pedaliaceae</taxon>
        <taxon>Sesamum</taxon>
    </lineage>
</organism>
<dbReference type="PANTHER" id="PTHR31265">
    <property type="entry name" value="OS02G0527500 PROTEIN-RELATED"/>
    <property type="match status" value="1"/>
</dbReference>
<name>A0AAW2YF89_9LAMI</name>
<dbReference type="GO" id="GO:0005886">
    <property type="term" value="C:plasma membrane"/>
    <property type="evidence" value="ECO:0007669"/>
    <property type="project" value="TreeGrafter"/>
</dbReference>
<reference evidence="9" key="1">
    <citation type="submission" date="2020-06" db="EMBL/GenBank/DDBJ databases">
        <authorList>
            <person name="Li T."/>
            <person name="Hu X."/>
            <person name="Zhang T."/>
            <person name="Song X."/>
            <person name="Zhang H."/>
            <person name="Dai N."/>
            <person name="Sheng W."/>
            <person name="Hou X."/>
            <person name="Wei L."/>
        </authorList>
    </citation>
    <scope>NUCLEOTIDE SEQUENCE</scope>
    <source>
        <strain evidence="9">KEN1</strain>
        <tissue evidence="9">Leaf</tissue>
    </source>
</reference>
<dbReference type="PANTHER" id="PTHR31265:SF2">
    <property type="entry name" value="F17A17.37 PROTEIN"/>
    <property type="match status" value="1"/>
</dbReference>
<comment type="caution">
    <text evidence="9">The sequence shown here is derived from an EMBL/GenBank/DDBJ whole genome shotgun (WGS) entry which is preliminary data.</text>
</comment>
<dbReference type="Gene3D" id="2.60.120.260">
    <property type="entry name" value="Galactose-binding domain-like"/>
    <property type="match status" value="1"/>
</dbReference>
<dbReference type="AlphaFoldDB" id="A0AAW2YF89"/>
<dbReference type="SUPFAM" id="SSF49785">
    <property type="entry name" value="Galactose-binding domain-like"/>
    <property type="match status" value="1"/>
</dbReference>
<feature type="domain" description="Disease resistance R13L4/SHOC-2-like LRR" evidence="8">
    <location>
        <begin position="80"/>
        <end position="366"/>
    </location>
</feature>
<keyword evidence="5" id="KW-0677">Repeat</keyword>
<dbReference type="SUPFAM" id="SSF52058">
    <property type="entry name" value="L domain-like"/>
    <property type="match status" value="1"/>
</dbReference>
<feature type="domain" description="DUF642" evidence="7">
    <location>
        <begin position="858"/>
        <end position="1024"/>
    </location>
</feature>
<proteinExistence type="predicted"/>
<keyword evidence="2" id="KW-0134">Cell wall</keyword>
<dbReference type="FunFam" id="2.60.120.260:FF:000031">
    <property type="entry name" value="DUF642 family protein"/>
    <property type="match status" value="1"/>
</dbReference>
<feature type="domain" description="DUF642" evidence="7">
    <location>
        <begin position="690"/>
        <end position="846"/>
    </location>
</feature>
<dbReference type="InterPro" id="IPR008979">
    <property type="entry name" value="Galactose-bd-like_sf"/>
</dbReference>
<comment type="subcellular location">
    <subcellularLocation>
        <location evidence="1">Secreted</location>
        <location evidence="1">Cell wall</location>
    </subcellularLocation>
</comment>
<reference evidence="9" key="2">
    <citation type="journal article" date="2024" name="Plant">
        <title>Genomic evolution and insights into agronomic trait innovations of Sesamum species.</title>
        <authorList>
            <person name="Miao H."/>
            <person name="Wang L."/>
            <person name="Qu L."/>
            <person name="Liu H."/>
            <person name="Sun Y."/>
            <person name="Le M."/>
            <person name="Wang Q."/>
            <person name="Wei S."/>
            <person name="Zheng Y."/>
            <person name="Lin W."/>
            <person name="Duan Y."/>
            <person name="Cao H."/>
            <person name="Xiong S."/>
            <person name="Wang X."/>
            <person name="Wei L."/>
            <person name="Li C."/>
            <person name="Ma Q."/>
            <person name="Ju M."/>
            <person name="Zhao R."/>
            <person name="Li G."/>
            <person name="Mu C."/>
            <person name="Tian Q."/>
            <person name="Mei H."/>
            <person name="Zhang T."/>
            <person name="Gao T."/>
            <person name="Zhang H."/>
        </authorList>
    </citation>
    <scope>NUCLEOTIDE SEQUENCE</scope>
    <source>
        <strain evidence="9">KEN1</strain>
    </source>
</reference>
<keyword evidence="3" id="KW-0964">Secreted</keyword>
<evidence type="ECO:0000259" key="8">
    <source>
        <dbReference type="Pfam" id="PF23598"/>
    </source>
</evidence>
<evidence type="ECO:0000256" key="1">
    <source>
        <dbReference type="ARBA" id="ARBA00004191"/>
    </source>
</evidence>
<evidence type="ECO:0000256" key="3">
    <source>
        <dbReference type="ARBA" id="ARBA00022525"/>
    </source>
</evidence>
<gene>
    <name evidence="9" type="ORF">Slati_0332400</name>
</gene>
<dbReference type="Gene3D" id="3.80.10.10">
    <property type="entry name" value="Ribonuclease Inhibitor"/>
    <property type="match status" value="4"/>
</dbReference>
<accession>A0AAW2YF89</accession>